<dbReference type="EMBL" id="JAHRHJ020002486">
    <property type="protein sequence ID" value="KAH9292714.1"/>
    <property type="molecule type" value="Genomic_DNA"/>
</dbReference>
<name>A0AA38C8Z3_TAXCH</name>
<evidence type="ECO:0000313" key="2">
    <source>
        <dbReference type="Proteomes" id="UP000824469"/>
    </source>
</evidence>
<feature type="non-terminal residue" evidence="1">
    <location>
        <position position="71"/>
    </location>
</feature>
<protein>
    <submittedName>
        <fullName evidence="1">Uncharacterized protein</fullName>
    </submittedName>
</protein>
<accession>A0AA38C8Z3</accession>
<proteinExistence type="predicted"/>
<dbReference type="AlphaFoldDB" id="A0AA38C8Z3"/>
<gene>
    <name evidence="1" type="ORF">KI387_042099</name>
</gene>
<organism evidence="1 2">
    <name type="scientific">Taxus chinensis</name>
    <name type="common">Chinese yew</name>
    <name type="synonym">Taxus wallichiana var. chinensis</name>
    <dbReference type="NCBI Taxonomy" id="29808"/>
    <lineage>
        <taxon>Eukaryota</taxon>
        <taxon>Viridiplantae</taxon>
        <taxon>Streptophyta</taxon>
        <taxon>Embryophyta</taxon>
        <taxon>Tracheophyta</taxon>
        <taxon>Spermatophyta</taxon>
        <taxon>Pinopsida</taxon>
        <taxon>Pinidae</taxon>
        <taxon>Conifers II</taxon>
        <taxon>Cupressales</taxon>
        <taxon>Taxaceae</taxon>
        <taxon>Taxus</taxon>
    </lineage>
</organism>
<evidence type="ECO:0000313" key="1">
    <source>
        <dbReference type="EMBL" id="KAH9292714.1"/>
    </source>
</evidence>
<reference evidence="1 2" key="1">
    <citation type="journal article" date="2021" name="Nat. Plants">
        <title>The Taxus genome provides insights into paclitaxel biosynthesis.</title>
        <authorList>
            <person name="Xiong X."/>
            <person name="Gou J."/>
            <person name="Liao Q."/>
            <person name="Li Y."/>
            <person name="Zhou Q."/>
            <person name="Bi G."/>
            <person name="Li C."/>
            <person name="Du R."/>
            <person name="Wang X."/>
            <person name="Sun T."/>
            <person name="Guo L."/>
            <person name="Liang H."/>
            <person name="Lu P."/>
            <person name="Wu Y."/>
            <person name="Zhang Z."/>
            <person name="Ro D.K."/>
            <person name="Shang Y."/>
            <person name="Huang S."/>
            <person name="Yan J."/>
        </authorList>
    </citation>
    <scope>NUCLEOTIDE SEQUENCE [LARGE SCALE GENOMIC DNA]</scope>
    <source>
        <strain evidence="1">Ta-2019</strain>
    </source>
</reference>
<keyword evidence="2" id="KW-1185">Reference proteome</keyword>
<sequence length="71" mass="7656">MGHLSKACSLKLAKDSKEVDSQKAASKVEGLVESDLDALLVGNLSPLSLLKETEEVHKNYGELISLIKEGF</sequence>
<dbReference type="Proteomes" id="UP000824469">
    <property type="component" value="Unassembled WGS sequence"/>
</dbReference>
<comment type="caution">
    <text evidence="1">The sequence shown here is derived from an EMBL/GenBank/DDBJ whole genome shotgun (WGS) entry which is preliminary data.</text>
</comment>